<reference evidence="2" key="1">
    <citation type="submission" date="2025-08" db="UniProtKB">
        <authorList>
            <consortium name="RefSeq"/>
        </authorList>
    </citation>
    <scope>IDENTIFICATION</scope>
    <source>
        <tissue evidence="2">Testes</tissue>
    </source>
</reference>
<proteinExistence type="predicted"/>
<keyword evidence="1" id="KW-1185">Reference proteome</keyword>
<protein>
    <submittedName>
        <fullName evidence="2">Uncharacterized protein LOC100372663</fullName>
    </submittedName>
</protein>
<organism evidence="1 2">
    <name type="scientific">Saccoglossus kowalevskii</name>
    <name type="common">Acorn worm</name>
    <dbReference type="NCBI Taxonomy" id="10224"/>
    <lineage>
        <taxon>Eukaryota</taxon>
        <taxon>Metazoa</taxon>
        <taxon>Hemichordata</taxon>
        <taxon>Enteropneusta</taxon>
        <taxon>Harrimaniidae</taxon>
        <taxon>Saccoglossus</taxon>
    </lineage>
</organism>
<evidence type="ECO:0000313" key="1">
    <source>
        <dbReference type="Proteomes" id="UP000694865"/>
    </source>
</evidence>
<gene>
    <name evidence="2" type="primary">LOC100372663</name>
</gene>
<dbReference type="GeneID" id="100372663"/>
<accession>A0ABM0GMM8</accession>
<dbReference type="RefSeq" id="XP_002733280.1">
    <property type="nucleotide sequence ID" value="XM_002733234.2"/>
</dbReference>
<dbReference type="Proteomes" id="UP000694865">
    <property type="component" value="Unplaced"/>
</dbReference>
<sequence>MNAVTYDHSRHVDTLSCRLAYCTKCLTNLSKTTGDMKCPECRAHIVPLDYHVCNLGAASSTNGRYDFAEDHASAIEGPTSCSAYHRKAFKQLCVDCGLNLRESCCTAHKIVPATTVPKYGYKQTQAIHRLGTHSVSHVDELHKSRCASCNVPIDYRAPRRNHLCSGDVMHRVMRKLQEKEKECQKSSESVTCELVAMEELYQAEATSVTRHVAENMEKMEKNSDRLLQDLKKEKELKSRYLESEFHRYARKGKDISSTRSLINVLQEYFNNGEIVSKFQKTLSYVDQLDLATDKHTEQDDCVKSRPSLEILECSHGTTTSCNGTIPRISTPACESPNEGFGAEEDLGNPGESVNTVTASMTEPRNKVTHIAGSSTAQFSEHPEDSSVVGANDVDGAGVFEKDLNHQKPTRDLRHQSRASRHLYKLRWDCRRYSVRH</sequence>
<evidence type="ECO:0000313" key="2">
    <source>
        <dbReference type="RefSeq" id="XP_002733280.1"/>
    </source>
</evidence>
<name>A0ABM0GMM8_SACKO</name>